<comment type="caution">
    <text evidence="1">The sequence shown here is derived from an EMBL/GenBank/DDBJ whole genome shotgun (WGS) entry which is preliminary data.</text>
</comment>
<dbReference type="EMBL" id="SNRY01000965">
    <property type="protein sequence ID" value="KAA6334743.1"/>
    <property type="molecule type" value="Genomic_DNA"/>
</dbReference>
<keyword evidence="1" id="KW-0560">Oxidoreductase</keyword>
<gene>
    <name evidence="1" type="ORF">EZS27_016971</name>
</gene>
<dbReference type="EC" id="1.4.1.13" evidence="1"/>
<dbReference type="PRINTS" id="PR00419">
    <property type="entry name" value="ADXRDTASE"/>
</dbReference>
<feature type="non-terminal residue" evidence="1">
    <location>
        <position position="1"/>
    </location>
</feature>
<evidence type="ECO:0000313" key="1">
    <source>
        <dbReference type="EMBL" id="KAA6334743.1"/>
    </source>
</evidence>
<dbReference type="GO" id="GO:0004355">
    <property type="term" value="F:glutamate synthase (NADPH) activity"/>
    <property type="evidence" value="ECO:0007669"/>
    <property type="project" value="UniProtKB-EC"/>
</dbReference>
<proteinExistence type="predicted"/>
<protein>
    <submittedName>
        <fullName evidence="1">Glutamate synthase [NADPH] small chain</fullName>
        <ecNumber evidence="1">1.4.1.13</ecNumber>
    </submittedName>
</protein>
<reference evidence="1" key="1">
    <citation type="submission" date="2019-03" db="EMBL/GenBank/DDBJ databases">
        <title>Single cell metagenomics reveals metabolic interactions within the superorganism composed of flagellate Streblomastix strix and complex community of Bacteroidetes bacteria on its surface.</title>
        <authorList>
            <person name="Treitli S.C."/>
            <person name="Kolisko M."/>
            <person name="Husnik F."/>
            <person name="Keeling P."/>
            <person name="Hampl V."/>
        </authorList>
    </citation>
    <scope>NUCLEOTIDE SEQUENCE</scope>
    <source>
        <strain evidence="1">STM</strain>
    </source>
</reference>
<name>A0A5J4RNT7_9ZZZZ</name>
<dbReference type="Pfam" id="PF13450">
    <property type="entry name" value="NAD_binding_8"/>
    <property type="match status" value="1"/>
</dbReference>
<dbReference type="InterPro" id="IPR036188">
    <property type="entry name" value="FAD/NAD-bd_sf"/>
</dbReference>
<sequence>KKVAVVGAGPAGLTVANRLNRKGYTVTIYDKAEARGSSR</sequence>
<organism evidence="1">
    <name type="scientific">termite gut metagenome</name>
    <dbReference type="NCBI Taxonomy" id="433724"/>
    <lineage>
        <taxon>unclassified sequences</taxon>
        <taxon>metagenomes</taxon>
        <taxon>organismal metagenomes</taxon>
    </lineage>
</organism>
<dbReference type="Gene3D" id="3.50.50.60">
    <property type="entry name" value="FAD/NAD(P)-binding domain"/>
    <property type="match status" value="1"/>
</dbReference>
<dbReference type="AlphaFoldDB" id="A0A5J4RNT7"/>
<accession>A0A5J4RNT7</accession>
<dbReference type="SUPFAM" id="SSF51905">
    <property type="entry name" value="FAD/NAD(P)-binding domain"/>
    <property type="match status" value="1"/>
</dbReference>